<reference evidence="1" key="1">
    <citation type="journal article" date="2020" name="Stud. Mycol.">
        <title>101 Dothideomycetes genomes: a test case for predicting lifestyles and emergence of pathogens.</title>
        <authorList>
            <person name="Haridas S."/>
            <person name="Albert R."/>
            <person name="Binder M."/>
            <person name="Bloem J."/>
            <person name="Labutti K."/>
            <person name="Salamov A."/>
            <person name="Andreopoulos B."/>
            <person name="Baker S."/>
            <person name="Barry K."/>
            <person name="Bills G."/>
            <person name="Bluhm B."/>
            <person name="Cannon C."/>
            <person name="Castanera R."/>
            <person name="Culley D."/>
            <person name="Daum C."/>
            <person name="Ezra D."/>
            <person name="Gonzalez J."/>
            <person name="Henrissat B."/>
            <person name="Kuo A."/>
            <person name="Liang C."/>
            <person name="Lipzen A."/>
            <person name="Lutzoni F."/>
            <person name="Magnuson J."/>
            <person name="Mondo S."/>
            <person name="Nolan M."/>
            <person name="Ohm R."/>
            <person name="Pangilinan J."/>
            <person name="Park H.-J."/>
            <person name="Ramirez L."/>
            <person name="Alfaro M."/>
            <person name="Sun H."/>
            <person name="Tritt A."/>
            <person name="Yoshinaga Y."/>
            <person name="Zwiers L.-H."/>
            <person name="Turgeon B."/>
            <person name="Goodwin S."/>
            <person name="Spatafora J."/>
            <person name="Crous P."/>
            <person name="Grigoriev I."/>
        </authorList>
    </citation>
    <scope>NUCLEOTIDE SEQUENCE</scope>
    <source>
        <strain evidence="1">ATCC 36951</strain>
    </source>
</reference>
<dbReference type="OrthoDB" id="1022638at2759"/>
<evidence type="ECO:0008006" key="3">
    <source>
        <dbReference type="Google" id="ProtNLM"/>
    </source>
</evidence>
<sequence length="284" mass="32406">MANGTSLMSSFAEEINSECVIITAGDGDSARRFSVPQSLLCRKSKWFENAFKAGKTKEIALPQDDPAAVESSIFFVYNDSLIFKTGRLSIEQRSFDLKLCYNIWSFANRCLLSELQNAATHRACYVLNDSNHDNDIPTITLRECFEVTTAESPLRALIGDYCVKLFEKHDENDFHIEELEGCPGLVATLHQSEVVRRKLDARDFPRYVKPAKLAETLLMKEEEPRRDAVEWRAWGGWDEIKPTCKDCAYSSSTVRPVCSRCQRERCKCYNQTWVLLCSGCWPKL</sequence>
<dbReference type="AlphaFoldDB" id="A0A6A6C6P9"/>
<dbReference type="GeneID" id="54561476"/>
<protein>
    <recommendedName>
        <fullName evidence="3">BTB domain-containing protein</fullName>
    </recommendedName>
</protein>
<evidence type="ECO:0000313" key="2">
    <source>
        <dbReference type="Proteomes" id="UP000799537"/>
    </source>
</evidence>
<dbReference type="Gene3D" id="3.30.710.10">
    <property type="entry name" value="Potassium Channel Kv1.1, Chain A"/>
    <property type="match status" value="1"/>
</dbReference>
<gene>
    <name evidence="1" type="ORF">M409DRAFT_26649</name>
</gene>
<organism evidence="1 2">
    <name type="scientific">Zasmidium cellare ATCC 36951</name>
    <dbReference type="NCBI Taxonomy" id="1080233"/>
    <lineage>
        <taxon>Eukaryota</taxon>
        <taxon>Fungi</taxon>
        <taxon>Dikarya</taxon>
        <taxon>Ascomycota</taxon>
        <taxon>Pezizomycotina</taxon>
        <taxon>Dothideomycetes</taxon>
        <taxon>Dothideomycetidae</taxon>
        <taxon>Mycosphaerellales</taxon>
        <taxon>Mycosphaerellaceae</taxon>
        <taxon>Zasmidium</taxon>
    </lineage>
</organism>
<accession>A0A6A6C6P9</accession>
<dbReference type="EMBL" id="ML993611">
    <property type="protein sequence ID" value="KAF2162794.1"/>
    <property type="molecule type" value="Genomic_DNA"/>
</dbReference>
<dbReference type="PANTHER" id="PTHR47843">
    <property type="entry name" value="BTB DOMAIN-CONTAINING PROTEIN-RELATED"/>
    <property type="match status" value="1"/>
</dbReference>
<dbReference type="PANTHER" id="PTHR47843:SF2">
    <property type="entry name" value="BTB DOMAIN-CONTAINING PROTEIN"/>
    <property type="match status" value="1"/>
</dbReference>
<proteinExistence type="predicted"/>
<dbReference type="RefSeq" id="XP_033663683.1">
    <property type="nucleotide sequence ID" value="XM_033808204.1"/>
</dbReference>
<keyword evidence="2" id="KW-1185">Reference proteome</keyword>
<name>A0A6A6C6P9_ZASCE</name>
<evidence type="ECO:0000313" key="1">
    <source>
        <dbReference type="EMBL" id="KAF2162794.1"/>
    </source>
</evidence>
<dbReference type="Proteomes" id="UP000799537">
    <property type="component" value="Unassembled WGS sequence"/>
</dbReference>
<dbReference type="InterPro" id="IPR011333">
    <property type="entry name" value="SKP1/BTB/POZ_sf"/>
</dbReference>